<feature type="binding site" evidence="9">
    <location>
        <begin position="111"/>
        <end position="114"/>
    </location>
    <ligand>
        <name>NADP(+)</name>
        <dbReference type="ChEBI" id="CHEBI:58349"/>
    </ligand>
</feature>
<comment type="similarity">
    <text evidence="2 9">Belongs to the NAD(P)-dependent epimerase/dehydratase family. Fucose synthase subfamily.</text>
</comment>
<gene>
    <name evidence="9" type="primary">fcl</name>
    <name evidence="11" type="ORF">B5P46_00050</name>
</gene>
<dbReference type="GO" id="GO:0016853">
    <property type="term" value="F:isomerase activity"/>
    <property type="evidence" value="ECO:0007669"/>
    <property type="project" value="UniProtKB-KW"/>
</dbReference>
<keyword evidence="4 9" id="KW-0521">NADP</keyword>
<feature type="binding site" evidence="9">
    <location>
        <position position="208"/>
    </location>
    <ligand>
        <name>substrate</name>
    </ligand>
</feature>
<dbReference type="Gene3D" id="3.40.50.720">
    <property type="entry name" value="NAD(P)-binding Rossmann-like Domain"/>
    <property type="match status" value="1"/>
</dbReference>
<evidence type="ECO:0000256" key="1">
    <source>
        <dbReference type="ARBA" id="ARBA00004883"/>
    </source>
</evidence>
<comment type="caution">
    <text evidence="11">The sequence shown here is derived from an EMBL/GenBank/DDBJ whole genome shotgun (WGS) entry which is preliminary data.</text>
</comment>
<keyword evidence="6 9" id="KW-0413">Isomerase</keyword>
<evidence type="ECO:0000256" key="4">
    <source>
        <dbReference type="ARBA" id="ARBA00022857"/>
    </source>
</evidence>
<evidence type="ECO:0000256" key="9">
    <source>
        <dbReference type="HAMAP-Rule" id="MF_00956"/>
    </source>
</evidence>
<evidence type="ECO:0000256" key="3">
    <source>
        <dbReference type="ARBA" id="ARBA00012371"/>
    </source>
</evidence>
<organism evidence="11 12">
    <name type="scientific">Rhizobium leguminosarum</name>
    <dbReference type="NCBI Taxonomy" id="384"/>
    <lineage>
        <taxon>Bacteria</taxon>
        <taxon>Pseudomonadati</taxon>
        <taxon>Pseudomonadota</taxon>
        <taxon>Alphaproteobacteria</taxon>
        <taxon>Hyphomicrobiales</taxon>
        <taxon>Rhizobiaceae</taxon>
        <taxon>Rhizobium/Agrobacterium group</taxon>
        <taxon>Rhizobium</taxon>
    </lineage>
</organism>
<feature type="binding site" evidence="9">
    <location>
        <begin position="169"/>
        <end position="172"/>
    </location>
    <ligand>
        <name>NADP(+)</name>
        <dbReference type="ChEBI" id="CHEBI:58349"/>
    </ligand>
</feature>
<comment type="function">
    <text evidence="9">Catalyzes the two-step NADP-dependent conversion of GDP-4-dehydro-6-deoxy-D-mannose to GDP-fucose, involving an epimerase and a reductase reaction.</text>
</comment>
<dbReference type="RefSeq" id="WP_129416850.1">
    <property type="nucleotide sequence ID" value="NZ_MZMU01000001.1"/>
</dbReference>
<feature type="binding site" evidence="9">
    <location>
        <position position="275"/>
    </location>
    <ligand>
        <name>substrate</name>
    </ligand>
</feature>
<accession>A0A4Q1UE64</accession>
<feature type="binding site" evidence="9">
    <location>
        <begin position="17"/>
        <end position="23"/>
    </location>
    <ligand>
        <name>NADP(+)</name>
        <dbReference type="ChEBI" id="CHEBI:58349"/>
    </ligand>
</feature>
<comment type="pathway">
    <text evidence="1 9">Nucleotide-sugar biosynthesis; GDP-L-fucose biosynthesis via de novo pathway; GDP-L-fucose from GDP-alpha-D-mannose: step 2/2.</text>
</comment>
<dbReference type="InterPro" id="IPR036291">
    <property type="entry name" value="NAD(P)-bd_dom_sf"/>
</dbReference>
<feature type="site" description="Important for catalytic activity" evidence="9">
    <location>
        <position position="115"/>
    </location>
</feature>
<dbReference type="Gene3D" id="3.90.25.10">
    <property type="entry name" value="UDP-galactose 4-epimerase, domain 1"/>
    <property type="match status" value="1"/>
</dbReference>
<dbReference type="GO" id="GO:0070401">
    <property type="term" value="F:NADP+ binding"/>
    <property type="evidence" value="ECO:0007669"/>
    <property type="project" value="UniProtKB-UniRule"/>
</dbReference>
<name>A0A4Q1UE64_RHILE</name>
<dbReference type="CDD" id="cd05239">
    <property type="entry name" value="GDP_FS_SDR_e"/>
    <property type="match status" value="1"/>
</dbReference>
<feature type="binding site" evidence="9">
    <location>
        <position position="146"/>
    </location>
    <ligand>
        <name>NADP(+)</name>
        <dbReference type="ChEBI" id="CHEBI:58349"/>
    </ligand>
</feature>
<dbReference type="Proteomes" id="UP000290767">
    <property type="component" value="Unassembled WGS sequence"/>
</dbReference>
<evidence type="ECO:0000256" key="6">
    <source>
        <dbReference type="ARBA" id="ARBA00023235"/>
    </source>
</evidence>
<dbReference type="AlphaFoldDB" id="A0A4Q1UE64"/>
<protein>
    <recommendedName>
        <fullName evidence="3 9">GDP-L-fucose synthase</fullName>
        <ecNumber evidence="3 9">1.1.1.271</ecNumber>
    </recommendedName>
    <alternativeName>
        <fullName evidence="9">GDP-4-keto-6-deoxy-D-mannose-3,5-epimerase-4-reductase</fullName>
    </alternativeName>
</protein>
<dbReference type="PANTHER" id="PTHR43238:SF1">
    <property type="entry name" value="GDP-L-FUCOSE SYNTHASE"/>
    <property type="match status" value="1"/>
</dbReference>
<evidence type="ECO:0000256" key="5">
    <source>
        <dbReference type="ARBA" id="ARBA00023002"/>
    </source>
</evidence>
<evidence type="ECO:0000256" key="8">
    <source>
        <dbReference type="ARBA" id="ARBA00051935"/>
    </source>
</evidence>
<feature type="active site" description="Proton donor/acceptor" evidence="9">
    <location>
        <position position="142"/>
    </location>
</feature>
<dbReference type="GO" id="GO:0042351">
    <property type="term" value="P:'de novo' GDP-L-fucose biosynthetic process"/>
    <property type="evidence" value="ECO:0007669"/>
    <property type="project" value="UniProtKB-UniRule"/>
</dbReference>
<feature type="binding site" evidence="9">
    <location>
        <position position="185"/>
    </location>
    <ligand>
        <name>NADP(+)</name>
        <dbReference type="ChEBI" id="CHEBI:58349"/>
    </ligand>
</feature>
<dbReference type="UniPathway" id="UPA00128">
    <property type="reaction ID" value="UER00191"/>
</dbReference>
<evidence type="ECO:0000256" key="7">
    <source>
        <dbReference type="ARBA" id="ARBA00023268"/>
    </source>
</evidence>
<dbReference type="InterPro" id="IPR028614">
    <property type="entry name" value="GDP_fucose/colitose_synth"/>
</dbReference>
<keyword evidence="7 9" id="KW-0511">Multifunctional enzyme</keyword>
<feature type="binding site" evidence="9">
    <location>
        <position position="193"/>
    </location>
    <ligand>
        <name>substrate</name>
    </ligand>
</feature>
<comment type="catalytic activity">
    <reaction evidence="8 9">
        <text>GDP-beta-L-fucose + NADP(+) = GDP-4-dehydro-alpha-D-rhamnose + NADPH + H(+)</text>
        <dbReference type="Rhea" id="RHEA:18885"/>
        <dbReference type="ChEBI" id="CHEBI:15378"/>
        <dbReference type="ChEBI" id="CHEBI:57273"/>
        <dbReference type="ChEBI" id="CHEBI:57783"/>
        <dbReference type="ChEBI" id="CHEBI:57964"/>
        <dbReference type="ChEBI" id="CHEBI:58349"/>
        <dbReference type="EC" id="1.1.1.271"/>
    </reaction>
</comment>
<feature type="binding site" evidence="9">
    <location>
        <position position="215"/>
    </location>
    <ligand>
        <name>substrate</name>
    </ligand>
</feature>
<dbReference type="EMBL" id="MZMU01000001">
    <property type="protein sequence ID" value="RXT30376.1"/>
    <property type="molecule type" value="Genomic_DNA"/>
</dbReference>
<sequence length="362" mass="39909">MPEVIYSLAGKRVYVAGHRGMVGSAIVRRLASEGCEILTATRAEVDLRRQDQVEAWMSKHRPDAVFLAAARVGGILANDTYPADFLYDNLILQANVIHAAHRTHVEKLMFLGSSCIYPKFADQPIVEDSLLTGSLEPTNEWYAIAKIAGLKLCQAYRKQHGRDFISAMPTNLYGPGDNFDLGSSHVMPALIRKTHEAKVNRQQEICVWGTGTPRREFLHVDDCADACLHLMKTYSAESHVNVGCGEDITILELAYLVSKIVGFEGKITRDLTKPDGTPRKLLSVDKLRTLGWSPKIGLKEGIADAYRSFLDGHHLERSNRALSSDLIGQSDISFEKAKTSAHAATLSTVAHHPSRIGNLHEG</sequence>
<evidence type="ECO:0000256" key="2">
    <source>
        <dbReference type="ARBA" id="ARBA00005959"/>
    </source>
</evidence>
<dbReference type="GO" id="GO:0050577">
    <property type="term" value="F:GDP-L-fucose synthase activity"/>
    <property type="evidence" value="ECO:0007669"/>
    <property type="project" value="UniProtKB-UniRule"/>
</dbReference>
<evidence type="ECO:0000313" key="11">
    <source>
        <dbReference type="EMBL" id="RXT30376.1"/>
    </source>
</evidence>
<feature type="site" description="Important for catalytic activity" evidence="9">
    <location>
        <position position="113"/>
    </location>
</feature>
<dbReference type="EC" id="1.1.1.271" evidence="3 9"/>
<evidence type="ECO:0000313" key="12">
    <source>
        <dbReference type="Proteomes" id="UP000290767"/>
    </source>
</evidence>
<dbReference type="PANTHER" id="PTHR43238">
    <property type="entry name" value="GDP-L-FUCOSE SYNTHASE"/>
    <property type="match status" value="1"/>
</dbReference>
<dbReference type="SUPFAM" id="SSF51735">
    <property type="entry name" value="NAD(P)-binding Rossmann-fold domains"/>
    <property type="match status" value="1"/>
</dbReference>
<keyword evidence="5 9" id="KW-0560">Oxidoreductase</keyword>
<reference evidence="11 12" key="1">
    <citation type="submission" date="2017-03" db="EMBL/GenBank/DDBJ databases">
        <authorList>
            <person name="Safronova V.I."/>
            <person name="Sazanova A.L."/>
            <person name="Chirak E.R."/>
        </authorList>
    </citation>
    <scope>NUCLEOTIDE SEQUENCE [LARGE SCALE GENOMIC DNA]</scope>
    <source>
        <strain evidence="11 12">Tri-43</strain>
    </source>
</reference>
<evidence type="ECO:0000259" key="10">
    <source>
        <dbReference type="Pfam" id="PF01370"/>
    </source>
</evidence>
<dbReference type="Pfam" id="PF01370">
    <property type="entry name" value="Epimerase"/>
    <property type="match status" value="1"/>
</dbReference>
<dbReference type="InterPro" id="IPR001509">
    <property type="entry name" value="Epimerase_deHydtase"/>
</dbReference>
<dbReference type="HAMAP" id="MF_00956">
    <property type="entry name" value="GDP_fucose_synth"/>
    <property type="match status" value="1"/>
</dbReference>
<dbReference type="FunFam" id="3.40.50.720:FF:000101">
    <property type="entry name" value="GDP-L-fucose synthase"/>
    <property type="match status" value="1"/>
</dbReference>
<feature type="domain" description="NAD-dependent epimerase/dehydratase" evidence="10">
    <location>
        <begin position="13"/>
        <end position="243"/>
    </location>
</feature>
<proteinExistence type="inferred from homology"/>